<dbReference type="PROSITE" id="PS51625">
    <property type="entry name" value="SAM_MT_TRMB"/>
    <property type="match status" value="1"/>
</dbReference>
<feature type="binding site" evidence="9">
    <location>
        <position position="119"/>
    </location>
    <ligand>
        <name>substrate</name>
    </ligand>
</feature>
<dbReference type="EMBL" id="ARZA01000047">
    <property type="protein sequence ID" value="EOD01575.1"/>
    <property type="molecule type" value="Genomic_DNA"/>
</dbReference>
<evidence type="ECO:0000256" key="4">
    <source>
        <dbReference type="ARBA" id="ARBA00022679"/>
    </source>
</evidence>
<keyword evidence="4 9" id="KW-0808">Transferase</keyword>
<dbReference type="GO" id="GO:0008176">
    <property type="term" value="F:tRNA (guanine(46)-N7)-methyltransferase activity"/>
    <property type="evidence" value="ECO:0007669"/>
    <property type="project" value="UniProtKB-UniRule"/>
</dbReference>
<proteinExistence type="inferred from homology"/>
<dbReference type="SUPFAM" id="SSF53335">
    <property type="entry name" value="S-adenosyl-L-methionine-dependent methyltransferases"/>
    <property type="match status" value="1"/>
</dbReference>
<evidence type="ECO:0000256" key="8">
    <source>
        <dbReference type="ARBA" id="ARBA00060767"/>
    </source>
</evidence>
<feature type="binding site" evidence="9">
    <location>
        <position position="41"/>
    </location>
    <ligand>
        <name>S-adenosyl-L-methionine</name>
        <dbReference type="ChEBI" id="CHEBI:59789"/>
    </ligand>
</feature>
<dbReference type="eggNOG" id="COG0220">
    <property type="taxonomic scope" value="Bacteria"/>
</dbReference>
<gene>
    <name evidence="9" type="primary">trmB</name>
    <name evidence="10" type="ORF">L21TH_0314</name>
</gene>
<dbReference type="CDD" id="cd02440">
    <property type="entry name" value="AdoMet_MTases"/>
    <property type="match status" value="1"/>
</dbReference>
<feature type="binding site" evidence="9">
    <location>
        <position position="115"/>
    </location>
    <ligand>
        <name>S-adenosyl-L-methionine</name>
        <dbReference type="ChEBI" id="CHEBI:59789"/>
    </ligand>
</feature>
<feature type="binding site" evidence="9">
    <location>
        <position position="93"/>
    </location>
    <ligand>
        <name>S-adenosyl-L-methionine</name>
        <dbReference type="ChEBI" id="CHEBI:59789"/>
    </ligand>
</feature>
<dbReference type="PANTHER" id="PTHR23417">
    <property type="entry name" value="3-DEOXY-D-MANNO-OCTULOSONIC-ACID TRANSFERASE/TRNA GUANINE-N 7 - -METHYLTRANSFERASE"/>
    <property type="match status" value="1"/>
</dbReference>
<organism evidence="10 11">
    <name type="scientific">Caldisalinibacter kiritimatiensis</name>
    <dbReference type="NCBI Taxonomy" id="1304284"/>
    <lineage>
        <taxon>Bacteria</taxon>
        <taxon>Bacillati</taxon>
        <taxon>Bacillota</taxon>
        <taxon>Tissierellia</taxon>
        <taxon>Tissierellales</taxon>
        <taxon>Thermohalobacteraceae</taxon>
        <taxon>Caldisalinibacter</taxon>
    </lineage>
</organism>
<dbReference type="Pfam" id="PF02390">
    <property type="entry name" value="Methyltransf_4"/>
    <property type="match status" value="1"/>
</dbReference>
<dbReference type="AlphaFoldDB" id="R1CGZ6"/>
<dbReference type="EC" id="2.1.1.33" evidence="9"/>
<keyword evidence="3 9" id="KW-0489">Methyltransferase</keyword>
<feature type="binding site" evidence="9">
    <location>
        <begin position="189"/>
        <end position="192"/>
    </location>
    <ligand>
        <name>substrate</name>
    </ligand>
</feature>
<dbReference type="PATRIC" id="fig|1304284.3.peg.309"/>
<evidence type="ECO:0000313" key="10">
    <source>
        <dbReference type="EMBL" id="EOD01575.1"/>
    </source>
</evidence>
<accession>R1CGZ6</accession>
<comment type="pathway">
    <text evidence="7 9">tRNA modification; N(7)-methylguanine-tRNA biosynthesis.</text>
</comment>
<dbReference type="NCBIfam" id="TIGR00091">
    <property type="entry name" value="tRNA (guanosine(46)-N7)-methyltransferase TrmB"/>
    <property type="match status" value="1"/>
</dbReference>
<dbReference type="GO" id="GO:0043527">
    <property type="term" value="C:tRNA methyltransferase complex"/>
    <property type="evidence" value="ECO:0007669"/>
    <property type="project" value="TreeGrafter"/>
</dbReference>
<dbReference type="NCBIfam" id="NF001080">
    <property type="entry name" value="PRK00121.2-2"/>
    <property type="match status" value="1"/>
</dbReference>
<evidence type="ECO:0000256" key="2">
    <source>
        <dbReference type="ARBA" id="ARBA00003015"/>
    </source>
</evidence>
<sequence>MRYVENAYEKMQESGRVILEPKEYKGKWKDLFNNNKPLHVEFGSGRGGFLSQMAKNNPDINYLAFERNSKVIVKGLNKLEDESIPNFYFVHTDIRELEEIFKENEVERVYINFPDPWPKKRHTKRRLTNRRFLDIYKNILIPKGEIHFKTDNVDLFDFSIEELNDSNWEIKVSTKDLHNSEYVEDNVMTEYEAKFVKQGKPINKLIAVSPKKDDYK</sequence>
<comment type="similarity">
    <text evidence="8 9">Belongs to the class I-like SAM-binding methyltransferase superfamily. TrmB family.</text>
</comment>
<dbReference type="PANTHER" id="PTHR23417:SF14">
    <property type="entry name" value="PENTACOTRIPEPTIDE-REPEAT REGION OF PRORP DOMAIN-CONTAINING PROTEIN"/>
    <property type="match status" value="1"/>
</dbReference>
<comment type="caution">
    <text evidence="10">The sequence shown here is derived from an EMBL/GenBank/DDBJ whole genome shotgun (WGS) entry which is preliminary data.</text>
</comment>
<dbReference type="InterPro" id="IPR003358">
    <property type="entry name" value="tRNA_(Gua-N-7)_MeTrfase_Trmb"/>
</dbReference>
<keyword evidence="11" id="KW-1185">Reference proteome</keyword>
<dbReference type="InterPro" id="IPR055361">
    <property type="entry name" value="tRNA_methyltr_TrmB_bact"/>
</dbReference>
<dbReference type="Gene3D" id="3.40.50.150">
    <property type="entry name" value="Vaccinia Virus protein VP39"/>
    <property type="match status" value="1"/>
</dbReference>
<dbReference type="STRING" id="1304284.L21TH_0314"/>
<comment type="function">
    <text evidence="2 9">Catalyzes the formation of N(7)-methylguanine at position 46 (m7G46) in tRNA.</text>
</comment>
<evidence type="ECO:0000256" key="1">
    <source>
        <dbReference type="ARBA" id="ARBA00000142"/>
    </source>
</evidence>
<evidence type="ECO:0000256" key="3">
    <source>
        <dbReference type="ARBA" id="ARBA00022603"/>
    </source>
</evidence>
<evidence type="ECO:0000256" key="9">
    <source>
        <dbReference type="HAMAP-Rule" id="MF_01057"/>
    </source>
</evidence>
<keyword evidence="5 9" id="KW-0949">S-adenosyl-L-methionine</keyword>
<comment type="caution">
    <text evidence="9">Lacks conserved residue(s) required for the propagation of feature annotation.</text>
</comment>
<reference evidence="10 11" key="1">
    <citation type="journal article" date="2015" name="Geomicrobiol. J.">
        <title>Caldisalinibacter kiritimatiensis gen. nov., sp. nov., a moderately thermohalophilic thiosulfate-reducing bacterium from a hypersaline microbial mat.</title>
        <authorList>
            <person name="Ben Hania W."/>
            <person name="Joseph M."/>
            <person name="Fiebig A."/>
            <person name="Bunk B."/>
            <person name="Klenk H.-P."/>
            <person name="Fardeau M.-L."/>
            <person name="Spring S."/>
        </authorList>
    </citation>
    <scope>NUCLEOTIDE SEQUENCE [LARGE SCALE GENOMIC DNA]</scope>
    <source>
        <strain evidence="10 11">L21-TH-D2</strain>
    </source>
</reference>
<feature type="binding site" evidence="9">
    <location>
        <position position="66"/>
    </location>
    <ligand>
        <name>S-adenosyl-L-methionine</name>
        <dbReference type="ChEBI" id="CHEBI:59789"/>
    </ligand>
</feature>
<protein>
    <recommendedName>
        <fullName evidence="9">tRNA (guanine-N(7)-)-methyltransferase</fullName>
        <ecNumber evidence="9">2.1.1.33</ecNumber>
    </recommendedName>
    <alternativeName>
        <fullName evidence="9">tRNA (guanine(46)-N(7))-methyltransferase</fullName>
    </alternativeName>
    <alternativeName>
        <fullName evidence="9">tRNA(m7G46)-methyltransferase</fullName>
    </alternativeName>
</protein>
<evidence type="ECO:0000256" key="6">
    <source>
        <dbReference type="ARBA" id="ARBA00022694"/>
    </source>
</evidence>
<dbReference type="Proteomes" id="UP000013378">
    <property type="component" value="Unassembled WGS sequence"/>
</dbReference>
<keyword evidence="6 9" id="KW-0819">tRNA processing</keyword>
<evidence type="ECO:0000256" key="7">
    <source>
        <dbReference type="ARBA" id="ARBA00060552"/>
    </source>
</evidence>
<feature type="binding site" evidence="9">
    <location>
        <position position="151"/>
    </location>
    <ligand>
        <name>substrate</name>
    </ligand>
</feature>
<name>R1CGZ6_9FIRM</name>
<dbReference type="HAMAP" id="MF_01057">
    <property type="entry name" value="tRNA_methyltr_TrmB"/>
    <property type="match status" value="1"/>
</dbReference>
<dbReference type="InterPro" id="IPR029063">
    <property type="entry name" value="SAM-dependent_MTases_sf"/>
</dbReference>
<dbReference type="UniPathway" id="UPA00989"/>
<evidence type="ECO:0000313" key="11">
    <source>
        <dbReference type="Proteomes" id="UP000013378"/>
    </source>
</evidence>
<comment type="catalytic activity">
    <reaction evidence="1 9">
        <text>guanosine(46) in tRNA + S-adenosyl-L-methionine = N(7)-methylguanosine(46) in tRNA + S-adenosyl-L-homocysteine</text>
        <dbReference type="Rhea" id="RHEA:42708"/>
        <dbReference type="Rhea" id="RHEA-COMP:10188"/>
        <dbReference type="Rhea" id="RHEA-COMP:10189"/>
        <dbReference type="ChEBI" id="CHEBI:57856"/>
        <dbReference type="ChEBI" id="CHEBI:59789"/>
        <dbReference type="ChEBI" id="CHEBI:74269"/>
        <dbReference type="ChEBI" id="CHEBI:74480"/>
        <dbReference type="EC" id="2.1.1.33"/>
    </reaction>
</comment>
<evidence type="ECO:0000256" key="5">
    <source>
        <dbReference type="ARBA" id="ARBA00022691"/>
    </source>
</evidence>
<dbReference type="FunFam" id="3.40.50.150:FF:000035">
    <property type="entry name" value="tRNA (guanine-N(7)-)-methyltransferase"/>
    <property type="match status" value="1"/>
</dbReference>